<proteinExistence type="predicted"/>
<feature type="signal peptide" evidence="1">
    <location>
        <begin position="1"/>
        <end position="25"/>
    </location>
</feature>
<dbReference type="PANTHER" id="PTHR13318:SF162">
    <property type="entry name" value="LEUCINE-RICH REPEAT FAMILY PROTEIN"/>
    <property type="match status" value="1"/>
</dbReference>
<dbReference type="Proteomes" id="UP000237819">
    <property type="component" value="Unassembled WGS sequence"/>
</dbReference>
<feature type="chain" id="PRO_5015683300" description="Leucine-rich repeat domain-containing protein" evidence="1">
    <location>
        <begin position="26"/>
        <end position="430"/>
    </location>
</feature>
<dbReference type="AlphaFoldDB" id="A0A2S8GQV1"/>
<comment type="caution">
    <text evidence="2">The sequence shown here is derived from an EMBL/GenBank/DDBJ whole genome shotgun (WGS) entry which is preliminary data.</text>
</comment>
<dbReference type="Gene3D" id="3.80.10.10">
    <property type="entry name" value="Ribonuclease Inhibitor"/>
    <property type="match status" value="2"/>
</dbReference>
<evidence type="ECO:0000313" key="2">
    <source>
        <dbReference type="EMBL" id="PQO46404.1"/>
    </source>
</evidence>
<dbReference type="EMBL" id="PUHZ01000010">
    <property type="protein sequence ID" value="PQO46404.1"/>
    <property type="molecule type" value="Genomic_DNA"/>
</dbReference>
<sequence length="430" mass="47238">MQGRRFLLGIAVLLGAILAGHNAVAQDRFHTVNLQPQANQKLSDDFHGYVGNNLKPLPRGRQTFEEVRFEIGESMIQLASKRAPDFPEKAEGIQVGSKADQLHFLHGTGWVVSEGTLIGSYVIHYADNTKETIPIEYGNDVRDWWTLVEDDPAARAKTVWKSVNDASKDFRGGVVHIRLFLRTWENPHPGKKIETITFSSRNETISAPFLIAVTAEAKAYENGISEQMEPTEPFMEPGQPGASVAKTNANEKEIREKLEQNGALIETGQGGAITKVSLSGPGLVAGTIRGTDDDLLLVAELPNLRILYLNSSSITNDGLEALEETSSLRWLSLNMTQIGDTGLKHLAPLTQLERLRLYRTPITDAGLESLAEMENLKVLDLSHTAITDRGLKVLAGLKSLEKLDLSGTQVTEEGVAQLKEQLSPKVEIDY</sequence>
<name>A0A2S8GQV1_9BACT</name>
<dbReference type="SMART" id="SM00368">
    <property type="entry name" value="LRR_RI"/>
    <property type="match status" value="4"/>
</dbReference>
<keyword evidence="1" id="KW-0732">Signal</keyword>
<accession>A0A2S8GQV1</accession>
<dbReference type="GO" id="GO:0019005">
    <property type="term" value="C:SCF ubiquitin ligase complex"/>
    <property type="evidence" value="ECO:0007669"/>
    <property type="project" value="TreeGrafter"/>
</dbReference>
<reference evidence="2 3" key="1">
    <citation type="submission" date="2018-02" db="EMBL/GenBank/DDBJ databases">
        <title>Comparative genomes isolates from brazilian mangrove.</title>
        <authorList>
            <person name="Araujo J.E."/>
            <person name="Taketani R.G."/>
            <person name="Silva M.C.P."/>
            <person name="Loureco M.V."/>
            <person name="Andreote F.D."/>
        </authorList>
    </citation>
    <scope>NUCLEOTIDE SEQUENCE [LARGE SCALE GENOMIC DNA]</scope>
    <source>
        <strain evidence="2 3">Nap-Phe MGV</strain>
    </source>
</reference>
<evidence type="ECO:0008006" key="4">
    <source>
        <dbReference type="Google" id="ProtNLM"/>
    </source>
</evidence>
<organism evidence="2 3">
    <name type="scientific">Blastopirellula marina</name>
    <dbReference type="NCBI Taxonomy" id="124"/>
    <lineage>
        <taxon>Bacteria</taxon>
        <taxon>Pseudomonadati</taxon>
        <taxon>Planctomycetota</taxon>
        <taxon>Planctomycetia</taxon>
        <taxon>Pirellulales</taxon>
        <taxon>Pirellulaceae</taxon>
        <taxon>Blastopirellula</taxon>
    </lineage>
</organism>
<dbReference type="PANTHER" id="PTHR13318">
    <property type="entry name" value="PARTNER OF PAIRED, ISOFORM B-RELATED"/>
    <property type="match status" value="1"/>
</dbReference>
<evidence type="ECO:0000313" key="3">
    <source>
        <dbReference type="Proteomes" id="UP000237819"/>
    </source>
</evidence>
<gene>
    <name evidence="2" type="ORF">C5Y93_10515</name>
</gene>
<protein>
    <recommendedName>
        <fullName evidence="4">Leucine-rich repeat domain-containing protein</fullName>
    </recommendedName>
</protein>
<dbReference type="SUPFAM" id="SSF52047">
    <property type="entry name" value="RNI-like"/>
    <property type="match status" value="1"/>
</dbReference>
<dbReference type="InterPro" id="IPR032675">
    <property type="entry name" value="LRR_dom_sf"/>
</dbReference>
<dbReference type="Pfam" id="PF13516">
    <property type="entry name" value="LRR_6"/>
    <property type="match status" value="1"/>
</dbReference>
<evidence type="ECO:0000256" key="1">
    <source>
        <dbReference type="SAM" id="SignalP"/>
    </source>
</evidence>
<dbReference type="Pfam" id="PF13855">
    <property type="entry name" value="LRR_8"/>
    <property type="match status" value="1"/>
</dbReference>
<dbReference type="GO" id="GO:0031146">
    <property type="term" value="P:SCF-dependent proteasomal ubiquitin-dependent protein catabolic process"/>
    <property type="evidence" value="ECO:0007669"/>
    <property type="project" value="TreeGrafter"/>
</dbReference>
<dbReference type="OrthoDB" id="285679at2"/>
<dbReference type="RefSeq" id="WP_105335375.1">
    <property type="nucleotide sequence ID" value="NZ_PUHZ01000010.1"/>
</dbReference>
<dbReference type="InterPro" id="IPR001611">
    <property type="entry name" value="Leu-rich_rpt"/>
</dbReference>